<feature type="transmembrane region" description="Helical" evidence="2">
    <location>
        <begin position="247"/>
        <end position="273"/>
    </location>
</feature>
<evidence type="ECO:0000256" key="1">
    <source>
        <dbReference type="SAM" id="MobiDB-lite"/>
    </source>
</evidence>
<feature type="transmembrane region" description="Helical" evidence="2">
    <location>
        <begin position="343"/>
        <end position="366"/>
    </location>
</feature>
<feature type="transmembrane region" description="Helical" evidence="2">
    <location>
        <begin position="109"/>
        <end position="133"/>
    </location>
</feature>
<feature type="region of interest" description="Disordered" evidence="1">
    <location>
        <begin position="394"/>
        <end position="462"/>
    </location>
</feature>
<feature type="compositionally biased region" description="Pro residues" evidence="1">
    <location>
        <begin position="444"/>
        <end position="454"/>
    </location>
</feature>
<keyword evidence="4" id="KW-1185">Reference proteome</keyword>
<keyword evidence="2" id="KW-0812">Transmembrane</keyword>
<keyword evidence="2" id="KW-0472">Membrane</keyword>
<evidence type="ECO:0000313" key="4">
    <source>
        <dbReference type="Proteomes" id="UP000221369"/>
    </source>
</evidence>
<evidence type="ECO:0000313" key="3">
    <source>
        <dbReference type="EMBL" id="PFG30517.1"/>
    </source>
</evidence>
<name>A0A2A9DUR0_9MICO</name>
<keyword evidence="2" id="KW-1133">Transmembrane helix</keyword>
<feature type="transmembrane region" description="Helical" evidence="2">
    <location>
        <begin position="312"/>
        <end position="331"/>
    </location>
</feature>
<dbReference type="EMBL" id="PDJE01000001">
    <property type="protein sequence ID" value="PFG30517.1"/>
    <property type="molecule type" value="Genomic_DNA"/>
</dbReference>
<proteinExistence type="predicted"/>
<reference evidence="3 4" key="1">
    <citation type="submission" date="2017-10" db="EMBL/GenBank/DDBJ databases">
        <title>Sequencing the genomes of 1000 actinobacteria strains.</title>
        <authorList>
            <person name="Klenk H.-P."/>
        </authorList>
    </citation>
    <scope>NUCLEOTIDE SEQUENCE [LARGE SCALE GENOMIC DNA]</scope>
    <source>
        <strain evidence="3 4">DSM 21798</strain>
    </source>
</reference>
<dbReference type="RefSeq" id="WP_143741389.1">
    <property type="nucleotide sequence ID" value="NZ_PDJE01000001.1"/>
</dbReference>
<feature type="transmembrane region" description="Helical" evidence="2">
    <location>
        <begin position="145"/>
        <end position="166"/>
    </location>
</feature>
<feature type="transmembrane region" description="Helical" evidence="2">
    <location>
        <begin position="30"/>
        <end position="52"/>
    </location>
</feature>
<gene>
    <name evidence="3" type="ORF">ATJ78_1450</name>
</gene>
<feature type="transmembrane region" description="Helical" evidence="2">
    <location>
        <begin position="285"/>
        <end position="305"/>
    </location>
</feature>
<accession>A0A2A9DUR0</accession>
<protein>
    <submittedName>
        <fullName evidence="3">Putative membrane protein</fullName>
    </submittedName>
</protein>
<comment type="caution">
    <text evidence="3">The sequence shown here is derived from an EMBL/GenBank/DDBJ whole genome shotgun (WGS) entry which is preliminary data.</text>
</comment>
<sequence>MRSAARRRPRAVPSANRRDRQRGIKIEVEALLAGIAAALIAVGFAFIVFGGMSVPIWTDWEWGHWSIGMVSVCAVVVLGTIAAGVGYWRSRRLDGQEWRLELPSWKFTLDALVVAIVHTALGALATAVLLFVVQLAFRRLTIDPVSASIGCGAVTGLAAYMLYLAVSRLNTVSLSQRMFLFVGVGLLTAMATSTDPVWWRYQISALGAYGNRPSISFNAILIIAGILVTTFALYVDRDIRNLHTARVIRYPFAAPLVSTLFIAMGVALAGIGFVPVNVSVDVHNVFAIGLSALFGVLMLVSPIALRGMPLPFFAATLGSLLLLSGATWLFYGPGLLPLTNYELIAFGVLFAWITMFVRFLAAMLAAKGADAVGQTRTGGGQGAVAAHPATASAETVASGAEQASGAPAETAHVPDSTAATESVHERESSANQGSPAAQTMPLPDDAPPRPPLPDPNDTGLSR</sequence>
<dbReference type="Proteomes" id="UP000221369">
    <property type="component" value="Unassembled WGS sequence"/>
</dbReference>
<organism evidence="3 4">
    <name type="scientific">Paramicrobacterium agarici</name>
    <dbReference type="NCBI Taxonomy" id="630514"/>
    <lineage>
        <taxon>Bacteria</taxon>
        <taxon>Bacillati</taxon>
        <taxon>Actinomycetota</taxon>
        <taxon>Actinomycetes</taxon>
        <taxon>Micrococcales</taxon>
        <taxon>Microbacteriaceae</taxon>
        <taxon>Paramicrobacterium</taxon>
    </lineage>
</organism>
<feature type="transmembrane region" description="Helical" evidence="2">
    <location>
        <begin position="178"/>
        <end position="199"/>
    </location>
</feature>
<feature type="transmembrane region" description="Helical" evidence="2">
    <location>
        <begin position="64"/>
        <end position="88"/>
    </location>
</feature>
<evidence type="ECO:0000256" key="2">
    <source>
        <dbReference type="SAM" id="Phobius"/>
    </source>
</evidence>
<dbReference type="AlphaFoldDB" id="A0A2A9DUR0"/>
<feature type="transmembrane region" description="Helical" evidence="2">
    <location>
        <begin position="215"/>
        <end position="235"/>
    </location>
</feature>